<protein>
    <submittedName>
        <fullName evidence="1">Uncharacterized protein</fullName>
    </submittedName>
</protein>
<organism evidence="1 2">
    <name type="scientific">Coemansia nantahalensis</name>
    <dbReference type="NCBI Taxonomy" id="2789366"/>
    <lineage>
        <taxon>Eukaryota</taxon>
        <taxon>Fungi</taxon>
        <taxon>Fungi incertae sedis</taxon>
        <taxon>Zoopagomycota</taxon>
        <taxon>Kickxellomycotina</taxon>
        <taxon>Kickxellomycetes</taxon>
        <taxon>Kickxellales</taxon>
        <taxon>Kickxellaceae</taxon>
        <taxon>Coemansia</taxon>
    </lineage>
</organism>
<dbReference type="Proteomes" id="UP001140234">
    <property type="component" value="Unassembled WGS sequence"/>
</dbReference>
<sequence length="184" mass="20444">MCVVGDTNQVFLFSKHGDTFEKIDVLTGSNDASFSCDWNQGSEMFAVGSQDGYVTVWDVRSRRRLAQLETCQHGRSRGACRNVKFSPSGSIDLLAFSEHTSFVSIVDTRSFDKRQALRVDSELPRELVDLFAPDSPALSASDTQITGLRFAPDSSALFVGLEESILEYTVDRIGRYSFSSYDII</sequence>
<name>A0ACC1JST9_9FUNG</name>
<dbReference type="EMBL" id="JANBUJ010001658">
    <property type="protein sequence ID" value="KAJ2766575.1"/>
    <property type="molecule type" value="Genomic_DNA"/>
</dbReference>
<evidence type="ECO:0000313" key="1">
    <source>
        <dbReference type="EMBL" id="KAJ2766575.1"/>
    </source>
</evidence>
<evidence type="ECO:0000313" key="2">
    <source>
        <dbReference type="Proteomes" id="UP001140234"/>
    </source>
</evidence>
<reference evidence="1" key="1">
    <citation type="submission" date="2022-07" db="EMBL/GenBank/DDBJ databases">
        <title>Phylogenomic reconstructions and comparative analyses of Kickxellomycotina fungi.</title>
        <authorList>
            <person name="Reynolds N.K."/>
            <person name="Stajich J.E."/>
            <person name="Barry K."/>
            <person name="Grigoriev I.V."/>
            <person name="Crous P."/>
            <person name="Smith M.E."/>
        </authorList>
    </citation>
    <scope>NUCLEOTIDE SEQUENCE</scope>
    <source>
        <strain evidence="1">CBS 109366</strain>
    </source>
</reference>
<gene>
    <name evidence="1" type="ORF">IWQ57_004304</name>
</gene>
<keyword evidence="2" id="KW-1185">Reference proteome</keyword>
<proteinExistence type="predicted"/>
<accession>A0ACC1JST9</accession>
<comment type="caution">
    <text evidence="1">The sequence shown here is derived from an EMBL/GenBank/DDBJ whole genome shotgun (WGS) entry which is preliminary data.</text>
</comment>